<feature type="region of interest" description="Disordered" evidence="1">
    <location>
        <begin position="26"/>
        <end position="78"/>
    </location>
</feature>
<accession>A0A918NT16</accession>
<keyword evidence="3" id="KW-1185">Reference proteome</keyword>
<dbReference type="Proteomes" id="UP000619244">
    <property type="component" value="Unassembled WGS sequence"/>
</dbReference>
<feature type="compositionally biased region" description="Gly residues" evidence="1">
    <location>
        <begin position="31"/>
        <end position="44"/>
    </location>
</feature>
<feature type="region of interest" description="Disordered" evidence="1">
    <location>
        <begin position="139"/>
        <end position="196"/>
    </location>
</feature>
<name>A0A918NT16_9ACTN</name>
<reference evidence="2" key="1">
    <citation type="journal article" date="2014" name="Int. J. Syst. Evol. Microbiol.">
        <title>Complete genome sequence of Corynebacterium casei LMG S-19264T (=DSM 44701T), isolated from a smear-ripened cheese.</title>
        <authorList>
            <consortium name="US DOE Joint Genome Institute (JGI-PGF)"/>
            <person name="Walter F."/>
            <person name="Albersmeier A."/>
            <person name="Kalinowski J."/>
            <person name="Ruckert C."/>
        </authorList>
    </citation>
    <scope>NUCLEOTIDE SEQUENCE</scope>
    <source>
        <strain evidence="2">JCM 4790</strain>
    </source>
</reference>
<gene>
    <name evidence="2" type="ORF">GCM10010358_52950</name>
</gene>
<evidence type="ECO:0000313" key="2">
    <source>
        <dbReference type="EMBL" id="GGX92435.1"/>
    </source>
</evidence>
<evidence type="ECO:0000256" key="1">
    <source>
        <dbReference type="SAM" id="MobiDB-lite"/>
    </source>
</evidence>
<feature type="compositionally biased region" description="Basic and acidic residues" evidence="1">
    <location>
        <begin position="45"/>
        <end position="78"/>
    </location>
</feature>
<proteinExistence type="predicted"/>
<sequence>MDVPAGGGADLGPTALGLVGEAVRGAEAADGDGGGGSGGGVVDGGHGDGEAVHGAQGEHRAEGLSAPDRRLGGDVAEHGGPHVAAVRALPLGAGAATGEDGGALLDGPVDVGRDAVALPGTGQRARGGGRIRARAGLQDLGLGDRQPGLPAGPQRPVDRPMSGAARVPAYDPPAAGHSGRGPAVAGPLRVGSGDRM</sequence>
<organism evidence="2 3">
    <name type="scientific">Streptomyces minutiscleroticus</name>
    <dbReference type="NCBI Taxonomy" id="68238"/>
    <lineage>
        <taxon>Bacteria</taxon>
        <taxon>Bacillati</taxon>
        <taxon>Actinomycetota</taxon>
        <taxon>Actinomycetes</taxon>
        <taxon>Kitasatosporales</taxon>
        <taxon>Streptomycetaceae</taxon>
        <taxon>Streptomyces</taxon>
    </lineage>
</organism>
<evidence type="ECO:0000313" key="3">
    <source>
        <dbReference type="Proteomes" id="UP000619244"/>
    </source>
</evidence>
<dbReference type="EMBL" id="BMVU01000030">
    <property type="protein sequence ID" value="GGX92435.1"/>
    <property type="molecule type" value="Genomic_DNA"/>
</dbReference>
<comment type="caution">
    <text evidence="2">The sequence shown here is derived from an EMBL/GenBank/DDBJ whole genome shotgun (WGS) entry which is preliminary data.</text>
</comment>
<reference evidence="2" key="2">
    <citation type="submission" date="2020-09" db="EMBL/GenBank/DDBJ databases">
        <authorList>
            <person name="Sun Q."/>
            <person name="Ohkuma M."/>
        </authorList>
    </citation>
    <scope>NUCLEOTIDE SEQUENCE</scope>
    <source>
        <strain evidence="2">JCM 4790</strain>
    </source>
</reference>
<dbReference type="AlphaFoldDB" id="A0A918NT16"/>
<protein>
    <submittedName>
        <fullName evidence="2">Uncharacterized protein</fullName>
    </submittedName>
</protein>